<evidence type="ECO:0000313" key="8">
    <source>
        <dbReference type="EMBL" id="KAK6916135.1"/>
    </source>
</evidence>
<accession>A0AAN8UIL4</accession>
<feature type="domain" description="Cysteine-rich transmembrane" evidence="7">
    <location>
        <begin position="36"/>
        <end position="79"/>
    </location>
</feature>
<evidence type="ECO:0000256" key="5">
    <source>
        <dbReference type="ARBA" id="ARBA00023136"/>
    </source>
</evidence>
<dbReference type="PANTHER" id="PTHR31568">
    <property type="entry name" value="RCG49325, ISOFORM CRA_A"/>
    <property type="match status" value="1"/>
</dbReference>
<evidence type="ECO:0000256" key="1">
    <source>
        <dbReference type="ARBA" id="ARBA00004167"/>
    </source>
</evidence>
<evidence type="ECO:0000256" key="6">
    <source>
        <dbReference type="SAM" id="MobiDB-lite"/>
    </source>
</evidence>
<proteinExistence type="inferred from homology"/>
<dbReference type="AlphaFoldDB" id="A0AAN8UIL4"/>
<dbReference type="InterPro" id="IPR028144">
    <property type="entry name" value="CYSTM_dom"/>
</dbReference>
<evidence type="ECO:0000256" key="4">
    <source>
        <dbReference type="ARBA" id="ARBA00022989"/>
    </source>
</evidence>
<evidence type="ECO:0000256" key="2">
    <source>
        <dbReference type="ARBA" id="ARBA00009444"/>
    </source>
</evidence>
<comment type="similarity">
    <text evidence="2">Belongs to the CYSTM1 family.</text>
</comment>
<dbReference type="PANTHER" id="PTHR31568:SF122">
    <property type="entry name" value="PROTEIN CYSTEINE-RICH TRANSMEMBRANE MODULE 9"/>
    <property type="match status" value="1"/>
</dbReference>
<keyword evidence="4" id="KW-1133">Transmembrane helix</keyword>
<gene>
    <name evidence="8" type="ORF">RJ641_018996</name>
</gene>
<comment type="caution">
    <text evidence="8">The sequence shown here is derived from an EMBL/GenBank/DDBJ whole genome shotgun (WGS) entry which is preliminary data.</text>
</comment>
<evidence type="ECO:0000256" key="3">
    <source>
        <dbReference type="ARBA" id="ARBA00022692"/>
    </source>
</evidence>
<protein>
    <submittedName>
        <fullName evidence="8">Cysteine-rich transmembrane CYSTM domain</fullName>
    </submittedName>
</protein>
<evidence type="ECO:0000259" key="7">
    <source>
        <dbReference type="Pfam" id="PF12734"/>
    </source>
</evidence>
<dbReference type="Pfam" id="PF12734">
    <property type="entry name" value="CYSTM"/>
    <property type="match status" value="1"/>
</dbReference>
<keyword evidence="5" id="KW-0472">Membrane</keyword>
<dbReference type="InterPro" id="IPR044850">
    <property type="entry name" value="WIH1-like"/>
</dbReference>
<feature type="compositionally biased region" description="Polar residues" evidence="6">
    <location>
        <begin position="1"/>
        <end position="13"/>
    </location>
</feature>
<dbReference type="EMBL" id="JBAMMX010000024">
    <property type="protein sequence ID" value="KAK6916135.1"/>
    <property type="molecule type" value="Genomic_DNA"/>
</dbReference>
<keyword evidence="9" id="KW-1185">Reference proteome</keyword>
<reference evidence="8 9" key="1">
    <citation type="submission" date="2023-12" db="EMBL/GenBank/DDBJ databases">
        <title>A high-quality genome assembly for Dillenia turbinata (Dilleniales).</title>
        <authorList>
            <person name="Chanderbali A."/>
        </authorList>
    </citation>
    <scope>NUCLEOTIDE SEQUENCE [LARGE SCALE GENOMIC DNA]</scope>
    <source>
        <strain evidence="8">LSX21</strain>
        <tissue evidence="8">Leaf</tissue>
    </source>
</reference>
<comment type="subcellular location">
    <subcellularLocation>
        <location evidence="1">Membrane</location>
        <topology evidence="1">Single-pass membrane protein</topology>
    </subcellularLocation>
</comment>
<feature type="region of interest" description="Disordered" evidence="6">
    <location>
        <begin position="1"/>
        <end position="55"/>
    </location>
</feature>
<organism evidence="8 9">
    <name type="scientific">Dillenia turbinata</name>
    <dbReference type="NCBI Taxonomy" id="194707"/>
    <lineage>
        <taxon>Eukaryota</taxon>
        <taxon>Viridiplantae</taxon>
        <taxon>Streptophyta</taxon>
        <taxon>Embryophyta</taxon>
        <taxon>Tracheophyta</taxon>
        <taxon>Spermatophyta</taxon>
        <taxon>Magnoliopsida</taxon>
        <taxon>eudicotyledons</taxon>
        <taxon>Gunneridae</taxon>
        <taxon>Pentapetalae</taxon>
        <taxon>Dilleniales</taxon>
        <taxon>Dilleniaceae</taxon>
        <taxon>Dillenia</taxon>
    </lineage>
</organism>
<keyword evidence="3 8" id="KW-0812">Transmembrane</keyword>
<sequence>MSQYAQKQPTSESVMAYPPPPSASTEAPAYEAPPPPGYPMREGPQDAPPVPVETKSRGDGFWRGCCAGLCCGCLLDACF</sequence>
<dbReference type="GO" id="GO:0005886">
    <property type="term" value="C:plasma membrane"/>
    <property type="evidence" value="ECO:0007669"/>
    <property type="project" value="InterPro"/>
</dbReference>
<dbReference type="Proteomes" id="UP001370490">
    <property type="component" value="Unassembled WGS sequence"/>
</dbReference>
<evidence type="ECO:0000313" key="9">
    <source>
        <dbReference type="Proteomes" id="UP001370490"/>
    </source>
</evidence>
<name>A0AAN8UIL4_9MAGN</name>